<evidence type="ECO:0000313" key="1">
    <source>
        <dbReference type="EMBL" id="EIM78147.1"/>
    </source>
</evidence>
<reference evidence="1 2" key="1">
    <citation type="journal article" date="2012" name="J. Bacteriol.">
        <title>Genome Sequence of Nitratireductor aquibiodomus Strain RA22.</title>
        <authorList>
            <person name="Singh A."/>
            <person name="Jangir P.K."/>
            <person name="Kumari C."/>
            <person name="Sharma R."/>
        </authorList>
    </citation>
    <scope>NUCLEOTIDE SEQUENCE [LARGE SCALE GENOMIC DNA]</scope>
    <source>
        <strain evidence="1 2">RA22</strain>
    </source>
</reference>
<organism evidence="1 2">
    <name type="scientific">Nitratireductor aquibiodomus RA22</name>
    <dbReference type="NCBI Taxonomy" id="1189611"/>
    <lineage>
        <taxon>Bacteria</taxon>
        <taxon>Pseudomonadati</taxon>
        <taxon>Pseudomonadota</taxon>
        <taxon>Alphaproteobacteria</taxon>
        <taxon>Hyphomicrobiales</taxon>
        <taxon>Phyllobacteriaceae</taxon>
        <taxon>Nitratireductor</taxon>
    </lineage>
</organism>
<comment type="caution">
    <text evidence="1">The sequence shown here is derived from an EMBL/GenBank/DDBJ whole genome shotgun (WGS) entry which is preliminary data.</text>
</comment>
<protein>
    <submittedName>
        <fullName evidence="1">Uncharacterized protein</fullName>
    </submittedName>
</protein>
<gene>
    <name evidence="1" type="ORF">A33O_00095</name>
</gene>
<name>I5C8J5_9HYPH</name>
<dbReference type="AlphaFoldDB" id="I5C8J5"/>
<accession>I5C8J5</accession>
<dbReference type="Proteomes" id="UP000004622">
    <property type="component" value="Unassembled WGS sequence"/>
</dbReference>
<sequence>MTTLAAGCPRKSDLLEDRVGETALPDDTGKPFPVWRVRRPEAPRDQKAAGLLLAMPDRSIAQEAAEGAPDGALEGIDRCSSNVNIIRTNELWTTAERAKAKSARQFRLR</sequence>
<evidence type="ECO:0000313" key="2">
    <source>
        <dbReference type="Proteomes" id="UP000004622"/>
    </source>
</evidence>
<proteinExistence type="predicted"/>
<dbReference type="EMBL" id="AJXZ01000001">
    <property type="protein sequence ID" value="EIM78147.1"/>
    <property type="molecule type" value="Genomic_DNA"/>
</dbReference>